<name>A0A2S1GSR0_9CAUD</name>
<proteinExistence type="predicted"/>
<dbReference type="Proteomes" id="UP000246901">
    <property type="component" value="Segment"/>
</dbReference>
<accession>A0A2S1GSR0</accession>
<dbReference type="GeneID" id="54991512"/>
<sequence>MTANYQFIIDTGTIVPDTSTILADVQGEYRAALGPNLDVSASTPQGTLIAAEAIARSSVMRNNADLANLLNPDLSYGVHLDAIASLLGIARGQNQSTIANGISIIGTPGTVVPAGSRVESSTGAVFSLSIGVTIPPAGSVLVSLTSEGFGPIPLPTQELRIIDGTVGWGQALVTANTTVIPGTTALNDPQLKIARNQRLFNQGVGSSGAIQSAVLAVDNATSVNVVENNTGAVDTVNGVQFTLPNAMWVCVGGTASDQDIADALYAAHAGGCPWDYGTIGQGVRISPPNGVLVKDPYSKVSYYVKASRPNLFDVFVDITVQQNNSVSSPTPSIQNAILRYANGLEQGEPGLIVGADVSAFEMGGAVVRQLPGMYVKDCKVAVVPAGSAPPLPGDYTTEIQMLPYQQGVLLIGNITVHAT</sequence>
<evidence type="ECO:0000313" key="2">
    <source>
        <dbReference type="Proteomes" id="UP000246901"/>
    </source>
</evidence>
<dbReference type="KEGG" id="vg:54991512"/>
<protein>
    <submittedName>
        <fullName evidence="1">Putative baseplate protein</fullName>
    </submittedName>
</protein>
<dbReference type="RefSeq" id="YP_009801005.1">
    <property type="nucleotide sequence ID" value="NC_047962.1"/>
</dbReference>
<keyword evidence="2" id="KW-1185">Reference proteome</keyword>
<dbReference type="EMBL" id="MH059633">
    <property type="protein sequence ID" value="AWD92424.1"/>
    <property type="molecule type" value="Genomic_DNA"/>
</dbReference>
<reference evidence="1 2" key="1">
    <citation type="submission" date="2018-03" db="EMBL/GenBank/DDBJ databases">
        <title>Phage therapy in agriculture - a green tech approach to combat plant pathogenic bacteria.</title>
        <authorList>
            <person name="Carstens A.B."/>
            <person name="Djurhuus A.M."/>
            <person name="Hansen L.H."/>
        </authorList>
    </citation>
    <scope>NUCLEOTIDE SEQUENCE [LARGE SCALE GENOMIC DNA]</scope>
</reference>
<organism evidence="1 2">
    <name type="scientific">Xanthomonas phage Carpasina</name>
    <dbReference type="NCBI Taxonomy" id="2163636"/>
    <lineage>
        <taxon>Viruses</taxon>
        <taxon>Duplodnaviria</taxon>
        <taxon>Heunggongvirae</taxon>
        <taxon>Uroviricota</taxon>
        <taxon>Caudoviricetes</taxon>
        <taxon>Lindbergviridae</taxon>
        <taxon>Carpasinavirus</taxon>
        <taxon>Carpasinavirus carpasina</taxon>
    </lineage>
</organism>
<evidence type="ECO:0000313" key="1">
    <source>
        <dbReference type="EMBL" id="AWD92424.1"/>
    </source>
</evidence>